<dbReference type="FunFam" id="2.115.10.20:FF:000001">
    <property type="entry name" value="Beta-fructofuranosidase, insoluble isoenzyme CWINV1"/>
    <property type="match status" value="1"/>
</dbReference>
<proteinExistence type="inferred from homology"/>
<feature type="domain" description="Glycosyl hydrolase family 32 N-terminal" evidence="7">
    <location>
        <begin position="57"/>
        <end position="373"/>
    </location>
</feature>
<dbReference type="PROSITE" id="PS00609">
    <property type="entry name" value="GLYCOSYL_HYDROL_F32"/>
    <property type="match status" value="1"/>
</dbReference>
<dbReference type="InParanoid" id="A0A6I9QNP9"/>
<dbReference type="PANTHER" id="PTHR31953">
    <property type="entry name" value="BETA-FRUCTOFURANOSIDASE, INSOLUBLE ISOENZYME CWINV1-RELATED"/>
    <property type="match status" value="1"/>
</dbReference>
<organism evidence="9 10">
    <name type="scientific">Elaeis guineensis var. tenera</name>
    <name type="common">Oil palm</name>
    <dbReference type="NCBI Taxonomy" id="51953"/>
    <lineage>
        <taxon>Eukaryota</taxon>
        <taxon>Viridiplantae</taxon>
        <taxon>Streptophyta</taxon>
        <taxon>Embryophyta</taxon>
        <taxon>Tracheophyta</taxon>
        <taxon>Spermatophyta</taxon>
        <taxon>Magnoliopsida</taxon>
        <taxon>Liliopsida</taxon>
        <taxon>Arecaceae</taxon>
        <taxon>Arecoideae</taxon>
        <taxon>Cocoseae</taxon>
        <taxon>Elaeidinae</taxon>
        <taxon>Elaeis</taxon>
    </lineage>
</organism>
<dbReference type="InterPro" id="IPR013320">
    <property type="entry name" value="ConA-like_dom_sf"/>
</dbReference>
<dbReference type="AlphaFoldDB" id="A0A6I9QNP9"/>
<evidence type="ECO:0000256" key="1">
    <source>
        <dbReference type="ARBA" id="ARBA00009902"/>
    </source>
</evidence>
<evidence type="ECO:0000256" key="2">
    <source>
        <dbReference type="ARBA" id="ARBA00022801"/>
    </source>
</evidence>
<dbReference type="Gene3D" id="2.60.120.560">
    <property type="entry name" value="Exo-inulinase, domain 1"/>
    <property type="match status" value="1"/>
</dbReference>
<dbReference type="FunCoup" id="A0A6I9QNP9">
    <property type="interactions" value="152"/>
</dbReference>
<protein>
    <submittedName>
        <fullName evidence="10">Beta-fructofuranosidase, insoluble isoenzyme 3 isoform X1</fullName>
    </submittedName>
</protein>
<feature type="domain" description="Glycosyl hydrolase family 32 C-terminal" evidence="8">
    <location>
        <begin position="376"/>
        <end position="570"/>
    </location>
</feature>
<feature type="chain" id="PRO_5027073857" evidence="6">
    <location>
        <begin position="24"/>
        <end position="579"/>
    </location>
</feature>
<dbReference type="InterPro" id="IPR018053">
    <property type="entry name" value="Glyco_hydro_32_AS"/>
</dbReference>
<dbReference type="CDD" id="cd18624">
    <property type="entry name" value="GH32_Fruct1-like"/>
    <property type="match status" value="1"/>
</dbReference>
<comment type="similarity">
    <text evidence="1 5">Belongs to the glycosyl hydrolase 32 family.</text>
</comment>
<keyword evidence="6" id="KW-0732">Signal</keyword>
<evidence type="ECO:0000256" key="3">
    <source>
        <dbReference type="ARBA" id="ARBA00023180"/>
    </source>
</evidence>
<reference evidence="10" key="1">
    <citation type="submission" date="2025-08" db="UniProtKB">
        <authorList>
            <consortium name="RefSeq"/>
        </authorList>
    </citation>
    <scope>IDENTIFICATION</scope>
</reference>
<dbReference type="SMART" id="SM00640">
    <property type="entry name" value="Glyco_32"/>
    <property type="match status" value="1"/>
</dbReference>
<evidence type="ECO:0000259" key="7">
    <source>
        <dbReference type="Pfam" id="PF00251"/>
    </source>
</evidence>
<dbReference type="OrthoDB" id="202537at2759"/>
<dbReference type="FunFam" id="2.60.120.560:FF:000002">
    <property type="entry name" value="Beta-fructofuranosidase, insoluble isoenzyme CWINV1"/>
    <property type="match status" value="1"/>
</dbReference>
<name>A0A6I9QNP9_ELAGV</name>
<dbReference type="InterPro" id="IPR050551">
    <property type="entry name" value="Fructan_Metab_Enzymes"/>
</dbReference>
<dbReference type="RefSeq" id="XP_010912308.1">
    <property type="nucleotide sequence ID" value="XM_010914006.3"/>
</dbReference>
<keyword evidence="4 5" id="KW-0326">Glycosidase</keyword>
<feature type="signal peptide" evidence="6">
    <location>
        <begin position="1"/>
        <end position="23"/>
    </location>
</feature>
<dbReference type="InterPro" id="IPR013148">
    <property type="entry name" value="Glyco_hydro_32_N"/>
</dbReference>
<accession>A0A6I9QNP9</accession>
<evidence type="ECO:0000313" key="9">
    <source>
        <dbReference type="Proteomes" id="UP000504607"/>
    </source>
</evidence>
<sequence length="579" mass="65718">MGTLTSRVWTAMLLVVLLNWCFTERNIGVVDASHVVYPHLQNLQVPFVNPLWRTGYHFQPPRNWMNDPNGPMYYNGVYHFFYQYNPKGAVWGNIVWAHSVSVDMINWKALEPAIYPSKPFDINGTWSGSATILPGDSPVILYTGVDRAGNQLQNIAFPKNLSDPYLREWIKPDYNPIIFPVGVNASAIRDPTTAWLGPDKHWRITIGSRRARRGMAYLYRSRDFVHWIKAKHPLHSSKDTGMWECPDFFPVALEGKKGLDTSAYGEGLKHVLKVSLDATRFEYYTVGKYHHDHDKYVPDVTSPDDSTGLRLDYGNFYASKTFYDPAKQRRILWGWSNESDRAANETTKGWSGIQAIPRVLWLDSNHRQVVQWPIEELESLRKNKVYIHDKEVKTGHYFEVKGIQTSQADVEVMFDVSSLEKAEAWNPAWTNPQELCGIKKAEVKGGVGPFGLLVLASARMEEKTAVFFRVFKAQNKHVVLMCHDPTRSALVPNVYEPTFAGFVDINIAKTKKISLRSLIDNSVVESFGAGGKTCITSRVYPTLAIGSDAHLFVFNNGLENIKVSELKAWEIRKPLMNGS</sequence>
<dbReference type="SUPFAM" id="SSF75005">
    <property type="entry name" value="Arabinanase/levansucrase/invertase"/>
    <property type="match status" value="1"/>
</dbReference>
<keyword evidence="2 5" id="KW-0378">Hydrolase</keyword>
<evidence type="ECO:0000256" key="6">
    <source>
        <dbReference type="SAM" id="SignalP"/>
    </source>
</evidence>
<dbReference type="Gene3D" id="2.115.10.20">
    <property type="entry name" value="Glycosyl hydrolase domain, family 43"/>
    <property type="match status" value="1"/>
</dbReference>
<dbReference type="InterPro" id="IPR023296">
    <property type="entry name" value="Glyco_hydro_beta-prop_sf"/>
</dbReference>
<evidence type="ECO:0000313" key="10">
    <source>
        <dbReference type="RefSeq" id="XP_010912308.1"/>
    </source>
</evidence>
<dbReference type="InterPro" id="IPR001362">
    <property type="entry name" value="Glyco_hydro_32"/>
</dbReference>
<dbReference type="Pfam" id="PF00251">
    <property type="entry name" value="Glyco_hydro_32N"/>
    <property type="match status" value="1"/>
</dbReference>
<evidence type="ECO:0000256" key="4">
    <source>
        <dbReference type="ARBA" id="ARBA00023295"/>
    </source>
</evidence>
<dbReference type="Proteomes" id="UP000504607">
    <property type="component" value="Chromosome 2"/>
</dbReference>
<keyword evidence="9" id="KW-1185">Reference proteome</keyword>
<dbReference type="GO" id="GO:0004553">
    <property type="term" value="F:hydrolase activity, hydrolyzing O-glycosyl compounds"/>
    <property type="evidence" value="ECO:0007669"/>
    <property type="project" value="InterPro"/>
</dbReference>
<keyword evidence="3" id="KW-0325">Glycoprotein</keyword>
<gene>
    <name evidence="10" type="primary">LOC105038262</name>
</gene>
<dbReference type="InterPro" id="IPR013189">
    <property type="entry name" value="Glyco_hydro_32_C"/>
</dbReference>
<dbReference type="SUPFAM" id="SSF49899">
    <property type="entry name" value="Concanavalin A-like lectins/glucanases"/>
    <property type="match status" value="1"/>
</dbReference>
<evidence type="ECO:0000259" key="8">
    <source>
        <dbReference type="Pfam" id="PF08244"/>
    </source>
</evidence>
<dbReference type="GO" id="GO:0005975">
    <property type="term" value="P:carbohydrate metabolic process"/>
    <property type="evidence" value="ECO:0007669"/>
    <property type="project" value="InterPro"/>
</dbReference>
<evidence type="ECO:0000256" key="5">
    <source>
        <dbReference type="RuleBase" id="RU362110"/>
    </source>
</evidence>
<dbReference type="Pfam" id="PF08244">
    <property type="entry name" value="Glyco_hydro_32C"/>
    <property type="match status" value="1"/>
</dbReference>